<feature type="region of interest" description="Disordered" evidence="1">
    <location>
        <begin position="52"/>
        <end position="85"/>
    </location>
</feature>
<reference evidence="2 3" key="1">
    <citation type="submission" date="2007-04" db="EMBL/GenBank/DDBJ databases">
        <title>Complete genome sequence of Burkholderia multivorans ATCC 17616.</title>
        <authorList>
            <person name="Ohtsubo Y."/>
            <person name="Yamashita A."/>
            <person name="Kurokawa K."/>
            <person name="Takami H."/>
            <person name="Yuhara S."/>
            <person name="Nishiyama E."/>
            <person name="Endo R."/>
            <person name="Miyazaki R."/>
            <person name="Ono A."/>
            <person name="Yano K."/>
            <person name="Ito M."/>
            <person name="Sota M."/>
            <person name="Yuji N."/>
            <person name="Hattori M."/>
            <person name="Tsuda M."/>
        </authorList>
    </citation>
    <scope>NUCLEOTIDE SEQUENCE [LARGE SCALE GENOMIC DNA]</scope>
    <source>
        <strain evidence="3">ATCC 17616 / 249</strain>
    </source>
</reference>
<feature type="compositionally biased region" description="Basic and acidic residues" evidence="1">
    <location>
        <begin position="75"/>
        <end position="84"/>
    </location>
</feature>
<dbReference type="RefSeq" id="WP_012464873.1">
    <property type="nucleotide sequence ID" value="NC_010087.1"/>
</dbReference>
<dbReference type="Proteomes" id="UP000008815">
    <property type="component" value="Chromosome 3"/>
</dbReference>
<protein>
    <submittedName>
        <fullName evidence="2">Uncharacterized protein</fullName>
    </submittedName>
</protein>
<gene>
    <name evidence="2" type="ordered locus">BMULJ_05669</name>
</gene>
<evidence type="ECO:0000313" key="3">
    <source>
        <dbReference type="Proteomes" id="UP000008815"/>
    </source>
</evidence>
<dbReference type="HOGENOM" id="CLU_1064259_0_0_4"/>
<dbReference type="AlphaFoldDB" id="A0A0H3KV22"/>
<dbReference type="KEGG" id="bmj:BMULJ_05669"/>
<evidence type="ECO:0000313" key="2">
    <source>
        <dbReference type="EMBL" id="BAG47492.1"/>
    </source>
</evidence>
<feature type="region of interest" description="Disordered" evidence="1">
    <location>
        <begin position="241"/>
        <end position="276"/>
    </location>
</feature>
<feature type="compositionally biased region" description="Basic residues" evidence="1">
    <location>
        <begin position="52"/>
        <end position="61"/>
    </location>
</feature>
<dbReference type="GeneID" id="93169249"/>
<name>A0A0H3KV22_BURM1</name>
<sequence>MPLRNRDIKPRRFLACPNSMMARVSAATARSPSHHTVVFPVRSIALRLRSTVRQHARHYPRRSPEETNRCASADRNAERPERRSNAIAAHARPTLLVTGRLAASDEIVERVGLHVSERAESVARALRQPNLSVDALIAHVALLRVDLAVQFVSLAQARGVRAAAVVYEYGSAQALSIVSLAGFLLFRSVRGHIDQPFVLTKLQQSIATMYAATPAAPLEILRMGQKVKGCAVAGSSRMIGAGSPAVPASRPAPTRGHKRHPLEASPNWRRRRSRGF</sequence>
<organism evidence="2 3">
    <name type="scientific">Burkholderia multivorans (strain ATCC 17616 / 249)</name>
    <dbReference type="NCBI Taxonomy" id="395019"/>
    <lineage>
        <taxon>Bacteria</taxon>
        <taxon>Pseudomonadati</taxon>
        <taxon>Pseudomonadota</taxon>
        <taxon>Betaproteobacteria</taxon>
        <taxon>Burkholderiales</taxon>
        <taxon>Burkholderiaceae</taxon>
        <taxon>Burkholderia</taxon>
        <taxon>Burkholderia cepacia complex</taxon>
    </lineage>
</organism>
<accession>A0A0H3KV22</accession>
<keyword evidence="3" id="KW-1185">Reference proteome</keyword>
<proteinExistence type="predicted"/>
<evidence type="ECO:0000256" key="1">
    <source>
        <dbReference type="SAM" id="MobiDB-lite"/>
    </source>
</evidence>
<dbReference type="EMBL" id="AP009387">
    <property type="protein sequence ID" value="BAG47492.1"/>
    <property type="molecule type" value="Genomic_DNA"/>
</dbReference>